<name>A0ABQ6MKM8_9STRA</name>
<dbReference type="Proteomes" id="UP001165060">
    <property type="component" value="Unassembled WGS sequence"/>
</dbReference>
<feature type="non-terminal residue" evidence="1">
    <location>
        <position position="1"/>
    </location>
</feature>
<protein>
    <submittedName>
        <fullName evidence="1">Uncharacterized protein</fullName>
    </submittedName>
</protein>
<dbReference type="Gene3D" id="1.10.238.10">
    <property type="entry name" value="EF-hand"/>
    <property type="match status" value="1"/>
</dbReference>
<dbReference type="EMBL" id="BRYB01001523">
    <property type="protein sequence ID" value="GMI27682.1"/>
    <property type="molecule type" value="Genomic_DNA"/>
</dbReference>
<evidence type="ECO:0000313" key="1">
    <source>
        <dbReference type="EMBL" id="GMI27682.1"/>
    </source>
</evidence>
<organism evidence="1 2">
    <name type="scientific">Tetraparma gracilis</name>
    <dbReference type="NCBI Taxonomy" id="2962635"/>
    <lineage>
        <taxon>Eukaryota</taxon>
        <taxon>Sar</taxon>
        <taxon>Stramenopiles</taxon>
        <taxon>Ochrophyta</taxon>
        <taxon>Bolidophyceae</taxon>
        <taxon>Parmales</taxon>
        <taxon>Triparmaceae</taxon>
        <taxon>Tetraparma</taxon>
    </lineage>
</organism>
<reference evidence="1 2" key="1">
    <citation type="journal article" date="2023" name="Commun. Biol.">
        <title>Genome analysis of Parmales, the sister group of diatoms, reveals the evolutionary specialization of diatoms from phago-mixotrophs to photoautotrophs.</title>
        <authorList>
            <person name="Ban H."/>
            <person name="Sato S."/>
            <person name="Yoshikawa S."/>
            <person name="Yamada K."/>
            <person name="Nakamura Y."/>
            <person name="Ichinomiya M."/>
            <person name="Sato N."/>
            <person name="Blanc-Mathieu R."/>
            <person name="Endo H."/>
            <person name="Kuwata A."/>
            <person name="Ogata H."/>
        </authorList>
    </citation>
    <scope>NUCLEOTIDE SEQUENCE [LARGE SCALE GENOMIC DNA]</scope>
</reference>
<gene>
    <name evidence="1" type="ORF">TeGR_g5073</name>
</gene>
<evidence type="ECO:0000313" key="2">
    <source>
        <dbReference type="Proteomes" id="UP001165060"/>
    </source>
</evidence>
<accession>A0ABQ6MKM8</accession>
<comment type="caution">
    <text evidence="1">The sequence shown here is derived from an EMBL/GenBank/DDBJ whole genome shotgun (WGS) entry which is preliminary data.</text>
</comment>
<proteinExistence type="predicted"/>
<keyword evidence="2" id="KW-1185">Reference proteome</keyword>
<sequence length="726" mass="81950">DMLTTNKAHTLRLGPAFKWTDDTELKFIGHPDFNDAIKDARGDWELGEIPASIEKWAPGEMKGAEEFTHAFRPGETKSGRVILQWISSMMKGSYSRQGLVPNKALLEALLKGGGQGGVDVDGEDGVETLRHVVLECAKNHPRLSEKECLSMLEKYGSIDDNSSVESLEDDEYLAFHAIHPFVNEARGWIEIVKQNHDLQVGLKSRFRYLDQKDITVKTEPESKKKRQIREAHLSQAQKRQADSGIVVNIFSRYMGRRVPVIDSEVQKRFAFFTDLFFAQFENQQAIPGFSKWLNTTLKAELAEKCFGPFEDLHTDLALHGPTKYTHEELKEMAGRLKTLGTEANKLLVTVQNCYFDTLEDRRAYRSFCPNVTRLTWCSLCTTLLSRRVREEADIDDGTFTKVSKERMASEYKRLGILSPVVIDEDIATMRTLLKGRIRDMKRIFQFYAAAEQGGDASTMDSIEYKKFVRDTKLQKDRKILPSVRVDLIFQACCIDQTKTGKARIEDASDDVDANKFIEAIARCSCYKFEKLGDTIEEKLKRILLDDVLANACSVDVDVFRDRMESDQVRDVYDKYKHNLKKVFEVYAADDCSSDDAVASADTMNVGELVTFGRAFTLIGAPPLLSERGIKVLFAYVQQEDPDGTDENGNALVDDNSEMVLGEFKEALAAVGAQLYPDPYNVFEMKVNVFLRNNVIKLALKMDRFRKLGAPPKGLKPLADEGGGGEQ</sequence>